<reference evidence="2" key="1">
    <citation type="journal article" date="2009" name="Genome Res.">
        <title>Comparative genomic analyses of the human fungal pathogens Coccidioides and their relatives.</title>
        <authorList>
            <person name="Sharpton T.J."/>
            <person name="Stajich J.E."/>
            <person name="Rounsley S.D."/>
            <person name="Gardner M.J."/>
            <person name="Wortman J.R."/>
            <person name="Jordar V.S."/>
            <person name="Maiti R."/>
            <person name="Kodira C.D."/>
            <person name="Neafsey D.E."/>
            <person name="Zeng Q."/>
            <person name="Hung C.-Y."/>
            <person name="McMahan C."/>
            <person name="Muszewska A."/>
            <person name="Grynberg M."/>
            <person name="Mandel M.A."/>
            <person name="Kellner E.M."/>
            <person name="Barker B.M."/>
            <person name="Galgiani J.N."/>
            <person name="Orbach M.J."/>
            <person name="Kirkland T.N."/>
            <person name="Cole G.T."/>
            <person name="Henn M.R."/>
            <person name="Birren B.W."/>
            <person name="Taylor J.W."/>
        </authorList>
    </citation>
    <scope>NUCLEOTIDE SEQUENCE [LARGE SCALE GENOMIC DNA]</scope>
    <source>
        <strain evidence="2">RS</strain>
    </source>
</reference>
<evidence type="ECO:0000313" key="1">
    <source>
        <dbReference type="EMBL" id="EAS31327.2"/>
    </source>
</evidence>
<sequence>MCCTLSSPERESSHIFTKARREHLVGPEPLRQELAFAIGTNKGENMGRASLKTMLKTNSSSPDVFMTVKPVPHLRNIREVHGEYSDGLLHSLAADFCTAEGGVREPPASSPTSLPMGQRHCEEDDINNAADGCEGGLLTAKAVSSWFGNGGWPRHILPRPAKARDIYKLTQAVSNWQSSLLSTLPKHRITAYYPHTSSKVPRQGFAWSRLGRWHGWCCCCCSWCHILRNSPSSPLPAAFPLGSLLSSWKHTVEPRLAPLSATFYNSIKSKGLSIGVTLSLAIRAPDRLFPCRLVDGNFQPRTGSRLIEPNNQDSRTIESRQLSDQRYTKSLPSCIKWPMNHQLPDTRKSAGPNCSIKSVNLNLDPDYHTSSNSSCVPAPCVPLPLLRFCSTCPILIQIKKINKEK</sequence>
<proteinExistence type="predicted"/>
<accession>A0A0E1RWX8</accession>
<dbReference type="VEuPathDB" id="FungiDB:CIMG_06806"/>
<dbReference type="RefSeq" id="XP_001242910.2">
    <property type="nucleotide sequence ID" value="XM_001242909.2"/>
</dbReference>
<name>A0A0E1RWX8_COCIM</name>
<reference evidence="2" key="2">
    <citation type="journal article" date="2010" name="Genome Res.">
        <title>Population genomic sequencing of Coccidioides fungi reveals recent hybridization and transposon control.</title>
        <authorList>
            <person name="Neafsey D.E."/>
            <person name="Barker B.M."/>
            <person name="Sharpton T.J."/>
            <person name="Stajich J.E."/>
            <person name="Park D.J."/>
            <person name="Whiston E."/>
            <person name="Hung C.-Y."/>
            <person name="McMahan C."/>
            <person name="White J."/>
            <person name="Sykes S."/>
            <person name="Heiman D."/>
            <person name="Young S."/>
            <person name="Zeng Q."/>
            <person name="Abouelleil A."/>
            <person name="Aftuck L."/>
            <person name="Bessette D."/>
            <person name="Brown A."/>
            <person name="FitzGerald M."/>
            <person name="Lui A."/>
            <person name="Macdonald J.P."/>
            <person name="Priest M."/>
            <person name="Orbach M.J."/>
            <person name="Galgiani J.N."/>
            <person name="Kirkland T.N."/>
            <person name="Cole G.T."/>
            <person name="Birren B.W."/>
            <person name="Henn M.R."/>
            <person name="Taylor J.W."/>
            <person name="Rounsley S.D."/>
        </authorList>
    </citation>
    <scope>GENOME REANNOTATION</scope>
    <source>
        <strain evidence="2">RS</strain>
    </source>
</reference>
<dbReference type="GeneID" id="4561476"/>
<evidence type="ECO:0000313" key="2">
    <source>
        <dbReference type="Proteomes" id="UP000001261"/>
    </source>
</evidence>
<dbReference type="AlphaFoldDB" id="A0A0E1RWX8"/>
<protein>
    <submittedName>
        <fullName evidence="1">Uncharacterized protein</fullName>
    </submittedName>
</protein>
<dbReference type="Proteomes" id="UP000001261">
    <property type="component" value="Unassembled WGS sequence"/>
</dbReference>
<dbReference type="EMBL" id="GG704912">
    <property type="protein sequence ID" value="EAS31327.2"/>
    <property type="molecule type" value="Genomic_DNA"/>
</dbReference>
<keyword evidence="2" id="KW-1185">Reference proteome</keyword>
<organism evidence="1 2">
    <name type="scientific">Coccidioides immitis (strain RS)</name>
    <name type="common">Valley fever fungus</name>
    <dbReference type="NCBI Taxonomy" id="246410"/>
    <lineage>
        <taxon>Eukaryota</taxon>
        <taxon>Fungi</taxon>
        <taxon>Dikarya</taxon>
        <taxon>Ascomycota</taxon>
        <taxon>Pezizomycotina</taxon>
        <taxon>Eurotiomycetes</taxon>
        <taxon>Eurotiomycetidae</taxon>
        <taxon>Onygenales</taxon>
        <taxon>Onygenaceae</taxon>
        <taxon>Coccidioides</taxon>
    </lineage>
</organism>
<dbReference type="KEGG" id="cim:CIMG_06806"/>
<gene>
    <name evidence="1" type="ORF">CIMG_06806</name>
</gene>
<dbReference type="InParanoid" id="A0A0E1RWX8"/>